<dbReference type="InterPro" id="IPR003775">
    <property type="entry name" value="Flagellar_assembly_factor_FliW"/>
</dbReference>
<evidence type="ECO:0000313" key="5">
    <source>
        <dbReference type="EMBL" id="KNE19766.1"/>
    </source>
</evidence>
<evidence type="ECO:0000256" key="1">
    <source>
        <dbReference type="ARBA" id="ARBA00022490"/>
    </source>
</evidence>
<dbReference type="EMBL" id="LGTO01000007">
    <property type="protein sequence ID" value="KNE19766.1"/>
    <property type="molecule type" value="Genomic_DNA"/>
</dbReference>
<dbReference type="PATRIC" id="fig|1473.5.peg.1689"/>
<proteinExistence type="inferred from homology"/>
<keyword evidence="1 4" id="KW-0963">Cytoplasm</keyword>
<dbReference type="RefSeq" id="WP_050352321.1">
    <property type="nucleotide sequence ID" value="NZ_BOSN01000008.1"/>
</dbReference>
<dbReference type="InterPro" id="IPR024046">
    <property type="entry name" value="Flagellar_assmbl_FliW_dom_sf"/>
</dbReference>
<dbReference type="HAMAP" id="MF_01185">
    <property type="entry name" value="FliW"/>
    <property type="match status" value="1"/>
</dbReference>
<protein>
    <recommendedName>
        <fullName evidence="4">Flagellar assembly factor FliW</fullName>
    </recommendedName>
</protein>
<keyword evidence="5" id="KW-0282">Flagellum</keyword>
<sequence>MRMDTKYFGEVDIVSTSIIHFPTGVLGFQQETEFVLLDFPNPSIFQILQSTKSKETAFIVINPYHMYPDYTFKLDESTVQALQLIDESDIMVLSIVTLKEPFKDSTMNLQAPIIINASKLSGKQFVINTNEYMTRAPITISDPLMAKGE</sequence>
<keyword evidence="4" id="KW-0143">Chaperone</keyword>
<evidence type="ECO:0000256" key="2">
    <source>
        <dbReference type="ARBA" id="ARBA00022795"/>
    </source>
</evidence>
<evidence type="ECO:0000256" key="4">
    <source>
        <dbReference type="HAMAP-Rule" id="MF_01185"/>
    </source>
</evidence>
<dbReference type="PANTHER" id="PTHR39190:SF1">
    <property type="entry name" value="FLAGELLAR ASSEMBLY FACTOR FLIW"/>
    <property type="match status" value="1"/>
</dbReference>
<dbReference type="GO" id="GO:0005737">
    <property type="term" value="C:cytoplasm"/>
    <property type="evidence" value="ECO:0007669"/>
    <property type="project" value="UniProtKB-SubCell"/>
</dbReference>
<dbReference type="GeneID" id="66871163"/>
<accession>A0A0L0QMH7</accession>
<dbReference type="Gene3D" id="2.30.290.10">
    <property type="entry name" value="BH3618-like"/>
    <property type="match status" value="1"/>
</dbReference>
<dbReference type="SUPFAM" id="SSF141457">
    <property type="entry name" value="BH3618-like"/>
    <property type="match status" value="1"/>
</dbReference>
<keyword evidence="5" id="KW-0966">Cell projection</keyword>
<dbReference type="AlphaFoldDB" id="A0A0L0QMH7"/>
<dbReference type="PANTHER" id="PTHR39190">
    <property type="entry name" value="FLAGELLAR ASSEMBLY FACTOR FLIW"/>
    <property type="match status" value="1"/>
</dbReference>
<dbReference type="Pfam" id="PF02623">
    <property type="entry name" value="FliW"/>
    <property type="match status" value="1"/>
</dbReference>
<comment type="subunit">
    <text evidence="4">Interacts with translational regulator CsrA and flagellin(s).</text>
</comment>
<name>A0A0L0QMH7_VIRPA</name>
<keyword evidence="2 4" id="KW-1005">Bacterial flagellum biogenesis</keyword>
<organism evidence="5 6">
    <name type="scientific">Virgibacillus pantothenticus</name>
    <dbReference type="NCBI Taxonomy" id="1473"/>
    <lineage>
        <taxon>Bacteria</taxon>
        <taxon>Bacillati</taxon>
        <taxon>Bacillota</taxon>
        <taxon>Bacilli</taxon>
        <taxon>Bacillales</taxon>
        <taxon>Bacillaceae</taxon>
        <taxon>Virgibacillus</taxon>
    </lineage>
</organism>
<dbReference type="NCBIfam" id="NF009793">
    <property type="entry name" value="PRK13285.1-1"/>
    <property type="match status" value="1"/>
</dbReference>
<dbReference type="Proteomes" id="UP000036780">
    <property type="component" value="Unassembled WGS sequence"/>
</dbReference>
<dbReference type="GO" id="GO:0006417">
    <property type="term" value="P:regulation of translation"/>
    <property type="evidence" value="ECO:0007669"/>
    <property type="project" value="UniProtKB-KW"/>
</dbReference>
<dbReference type="GO" id="GO:0044780">
    <property type="term" value="P:bacterial-type flagellum assembly"/>
    <property type="evidence" value="ECO:0007669"/>
    <property type="project" value="UniProtKB-UniRule"/>
</dbReference>
<comment type="function">
    <text evidence="4">Acts as an anti-CsrA protein, binds CsrA and prevents it from repressing translation of its target genes, one of which is flagellin. Binds to flagellin and participates in the assembly of the flagellum.</text>
</comment>
<evidence type="ECO:0000313" key="6">
    <source>
        <dbReference type="Proteomes" id="UP000036780"/>
    </source>
</evidence>
<dbReference type="OrthoDB" id="9801235at2"/>
<reference evidence="6" key="1">
    <citation type="submission" date="2015-07" db="EMBL/GenBank/DDBJ databases">
        <title>Fjat-10053 dsm26.</title>
        <authorList>
            <person name="Liu B."/>
            <person name="Wang J."/>
            <person name="Zhu Y."/>
            <person name="Liu G."/>
            <person name="Chen Q."/>
            <person name="Chen Z."/>
            <person name="Lan J."/>
            <person name="Che J."/>
            <person name="Ge C."/>
            <person name="Shi H."/>
            <person name="Pan Z."/>
            <person name="Liu X."/>
        </authorList>
    </citation>
    <scope>NUCLEOTIDE SEQUENCE [LARGE SCALE GENOMIC DNA]</scope>
    <source>
        <strain evidence="6">DSM 26</strain>
    </source>
</reference>
<keyword evidence="5" id="KW-0969">Cilium</keyword>
<gene>
    <name evidence="4" type="primary">fliW</name>
    <name evidence="5" type="ORF">AFK71_15145</name>
</gene>
<comment type="subcellular location">
    <subcellularLocation>
        <location evidence="4">Cytoplasm</location>
    </subcellularLocation>
</comment>
<comment type="caution">
    <text evidence="5">The sequence shown here is derived from an EMBL/GenBank/DDBJ whole genome shotgun (WGS) entry which is preliminary data.</text>
</comment>
<evidence type="ECO:0000256" key="3">
    <source>
        <dbReference type="ARBA" id="ARBA00022845"/>
    </source>
</evidence>
<keyword evidence="6" id="KW-1185">Reference proteome</keyword>
<comment type="similarity">
    <text evidence="4">Belongs to the FliW family.</text>
</comment>
<keyword evidence="3 4" id="KW-0810">Translation regulation</keyword>